<comment type="pathway">
    <text evidence="2">Glycan biosynthesis; alginate biosynthesis.</text>
</comment>
<dbReference type="Pfam" id="PF16822">
    <property type="entry name" value="ALGX"/>
    <property type="match status" value="1"/>
</dbReference>
<dbReference type="InterPro" id="IPR031811">
    <property type="entry name" value="ALGX/ALGJ_SGNH-like"/>
</dbReference>
<dbReference type="EMBL" id="JAGIYY010000002">
    <property type="protein sequence ID" value="MBP0438519.1"/>
    <property type="molecule type" value="Genomic_DNA"/>
</dbReference>
<keyword evidence="5" id="KW-0574">Periplasm</keyword>
<keyword evidence="9" id="KW-1185">Reference proteome</keyword>
<reference evidence="8" key="1">
    <citation type="submission" date="2021-03" db="EMBL/GenBank/DDBJ databases">
        <title>Genome sequencing and assembly of Tianweitania sediminis.</title>
        <authorList>
            <person name="Chhetri G."/>
        </authorList>
    </citation>
    <scope>NUCLEOTIDE SEQUENCE</scope>
    <source>
        <strain evidence="8">Z8</strain>
    </source>
</reference>
<evidence type="ECO:0000256" key="5">
    <source>
        <dbReference type="ARBA" id="ARBA00022764"/>
    </source>
</evidence>
<keyword evidence="4" id="KW-0732">Signal</keyword>
<evidence type="ECO:0000256" key="4">
    <source>
        <dbReference type="ARBA" id="ARBA00022729"/>
    </source>
</evidence>
<comment type="caution">
    <text evidence="8">The sequence shown here is derived from an EMBL/GenBank/DDBJ whole genome shotgun (WGS) entry which is preliminary data.</text>
</comment>
<protein>
    <recommendedName>
        <fullName evidence="7">AlgX/AlgJ SGNH hydrolase-like domain-containing protein</fullName>
    </recommendedName>
</protein>
<dbReference type="AlphaFoldDB" id="A0A8J7RMK8"/>
<dbReference type="GO" id="GO:0016740">
    <property type="term" value="F:transferase activity"/>
    <property type="evidence" value="ECO:0007669"/>
    <property type="project" value="UniProtKB-KW"/>
</dbReference>
<comment type="subcellular location">
    <subcellularLocation>
        <location evidence="1">Periplasm</location>
    </subcellularLocation>
</comment>
<dbReference type="GO" id="GO:0042597">
    <property type="term" value="C:periplasmic space"/>
    <property type="evidence" value="ECO:0007669"/>
    <property type="project" value="UniProtKB-SubCell"/>
</dbReference>
<name>A0A8J7RMK8_9HYPH</name>
<sequence length="308" mass="34989">MNELSEAQVLEGKDGYLFLTNDSNRVIDQVEGRFVLSERRIWNIAATHAARRAFCQMLGAEYHHVVVPDRETVYAHLLPDTVKPGSVGPRPLQQYRNAGADALHPIVFEPSILAEQKDPPAYPKNDTHWSFAGAERYARFIADLLGADPNLLDFSDAIDHTYENPGDLGSKIGHPPVPFSLRISTDPAVKPIYDNRLMNVGRLRITGNEKRPQGERWLVLHDSFGELLALMLPLCAHKICFVHTSDFDEVFALRYRPTRVLMLQIERFFVREPYNGMDWLKMIGEQHERKSGEEAALLPPLTDDLIRP</sequence>
<evidence type="ECO:0000256" key="3">
    <source>
        <dbReference type="ARBA" id="ARBA00022679"/>
    </source>
</evidence>
<evidence type="ECO:0000313" key="9">
    <source>
        <dbReference type="Proteomes" id="UP000666240"/>
    </source>
</evidence>
<proteinExistence type="predicted"/>
<feature type="domain" description="AlgX/AlgJ SGNH hydrolase-like" evidence="7">
    <location>
        <begin position="9"/>
        <end position="152"/>
    </location>
</feature>
<dbReference type="RefSeq" id="WP_209334556.1">
    <property type="nucleotide sequence ID" value="NZ_JAGIYY010000002.1"/>
</dbReference>
<accession>A0A8J7RMK8</accession>
<evidence type="ECO:0000313" key="8">
    <source>
        <dbReference type="EMBL" id="MBP0438519.1"/>
    </source>
</evidence>
<dbReference type="UniPathway" id="UPA00286"/>
<keyword evidence="6" id="KW-0016">Alginate biosynthesis</keyword>
<keyword evidence="3" id="KW-0808">Transferase</keyword>
<gene>
    <name evidence="8" type="ORF">J5Y06_07650</name>
</gene>
<evidence type="ECO:0000256" key="2">
    <source>
        <dbReference type="ARBA" id="ARBA00005182"/>
    </source>
</evidence>
<evidence type="ECO:0000259" key="7">
    <source>
        <dbReference type="Pfam" id="PF16822"/>
    </source>
</evidence>
<dbReference type="GO" id="GO:0042121">
    <property type="term" value="P:alginic acid biosynthetic process"/>
    <property type="evidence" value="ECO:0007669"/>
    <property type="project" value="UniProtKB-UniPathway"/>
</dbReference>
<evidence type="ECO:0000256" key="1">
    <source>
        <dbReference type="ARBA" id="ARBA00004418"/>
    </source>
</evidence>
<evidence type="ECO:0000256" key="6">
    <source>
        <dbReference type="ARBA" id="ARBA00022841"/>
    </source>
</evidence>
<dbReference type="Proteomes" id="UP000666240">
    <property type="component" value="Unassembled WGS sequence"/>
</dbReference>
<organism evidence="8 9">
    <name type="scientific">Tianweitania sediminis</name>
    <dbReference type="NCBI Taxonomy" id="1502156"/>
    <lineage>
        <taxon>Bacteria</taxon>
        <taxon>Pseudomonadati</taxon>
        <taxon>Pseudomonadota</taxon>
        <taxon>Alphaproteobacteria</taxon>
        <taxon>Hyphomicrobiales</taxon>
        <taxon>Phyllobacteriaceae</taxon>
        <taxon>Tianweitania</taxon>
    </lineage>
</organism>